<dbReference type="InterPro" id="IPR001387">
    <property type="entry name" value="Cro/C1-type_HTH"/>
</dbReference>
<name>A0ABX4QHT4_PSETO</name>
<accession>A0ABX4QHT4</accession>
<evidence type="ECO:0000259" key="1">
    <source>
        <dbReference type="PROSITE" id="PS50943"/>
    </source>
</evidence>
<dbReference type="SMART" id="SM00530">
    <property type="entry name" value="HTH_XRE"/>
    <property type="match status" value="1"/>
</dbReference>
<keyword evidence="3" id="KW-1185">Reference proteome</keyword>
<dbReference type="PROSITE" id="PS50943">
    <property type="entry name" value="HTH_CROC1"/>
    <property type="match status" value="1"/>
</dbReference>
<evidence type="ECO:0000313" key="3">
    <source>
        <dbReference type="Proteomes" id="UP000232891"/>
    </source>
</evidence>
<protein>
    <submittedName>
        <fullName evidence="2">Helix-turn-helix protein</fullName>
    </submittedName>
</protein>
<dbReference type="Gene3D" id="1.10.260.40">
    <property type="entry name" value="lambda repressor-like DNA-binding domains"/>
    <property type="match status" value="1"/>
</dbReference>
<dbReference type="SUPFAM" id="SSF47413">
    <property type="entry name" value="lambda repressor-like DNA-binding domains"/>
    <property type="match status" value="1"/>
</dbReference>
<sequence>MVKMYLFVRSIRTKTGASIGIHEKMSIATRLRSVIDDRGMSIKEASEVVGIPYRTLQNYLLGEREPNAKAMAAIRTHLGISLDWLLTGEGSMCLGVSAESSDARTVNQQEEAILELFRSLGEAGKREIQSAAEEKKRLMDVEQRLKDLTEALADTKRPA</sequence>
<dbReference type="EMBL" id="PHHD01000001">
    <property type="protein sequence ID" value="PKA76197.1"/>
    <property type="molecule type" value="Genomic_DNA"/>
</dbReference>
<dbReference type="InterPro" id="IPR010982">
    <property type="entry name" value="Lambda_DNA-bd_dom_sf"/>
</dbReference>
<dbReference type="CDD" id="cd00093">
    <property type="entry name" value="HTH_XRE"/>
    <property type="match status" value="1"/>
</dbReference>
<dbReference type="Pfam" id="PF01381">
    <property type="entry name" value="HTH_3"/>
    <property type="match status" value="1"/>
</dbReference>
<proteinExistence type="predicted"/>
<gene>
    <name evidence="2" type="ORF">ATI14_3155</name>
</gene>
<feature type="domain" description="HTH cro/C1-type" evidence="1">
    <location>
        <begin position="31"/>
        <end position="85"/>
    </location>
</feature>
<evidence type="ECO:0000313" key="2">
    <source>
        <dbReference type="EMBL" id="PKA76197.1"/>
    </source>
</evidence>
<comment type="caution">
    <text evidence="2">The sequence shown here is derived from an EMBL/GenBank/DDBJ whole genome shotgun (WGS) entry which is preliminary data.</text>
</comment>
<dbReference type="Proteomes" id="UP000232891">
    <property type="component" value="Unassembled WGS sequence"/>
</dbReference>
<reference evidence="2 3" key="1">
    <citation type="submission" date="2017-11" db="EMBL/GenBank/DDBJ databases">
        <title>Genome sequencing of a diverse group of Pseudomonas species.</title>
        <authorList>
            <person name="Loper J."/>
        </authorList>
    </citation>
    <scope>NUCLEOTIDE SEQUENCE [LARGE SCALE GENOMIC DNA]</scope>
    <source>
        <strain evidence="2 3">NCPPB 2192</strain>
    </source>
</reference>
<organism evidence="2 3">
    <name type="scientific">Pseudomonas tolaasii NCPPB 2192</name>
    <dbReference type="NCBI Taxonomy" id="564423"/>
    <lineage>
        <taxon>Bacteria</taxon>
        <taxon>Pseudomonadati</taxon>
        <taxon>Pseudomonadota</taxon>
        <taxon>Gammaproteobacteria</taxon>
        <taxon>Pseudomonadales</taxon>
        <taxon>Pseudomonadaceae</taxon>
        <taxon>Pseudomonas</taxon>
    </lineage>
</organism>